<dbReference type="RefSeq" id="WP_119864104.1">
    <property type="nucleotide sequence ID" value="NZ_CP016786.1"/>
</dbReference>
<evidence type="ECO:0008006" key="3">
    <source>
        <dbReference type="Google" id="ProtNLM"/>
    </source>
</evidence>
<dbReference type="SUPFAM" id="SSF160148">
    <property type="entry name" value="CPE0013-like"/>
    <property type="match status" value="1"/>
</dbReference>
<dbReference type="Proteomes" id="UP000264883">
    <property type="component" value="Chromosome"/>
</dbReference>
<dbReference type="Pfam" id="PF07892">
    <property type="entry name" value="DUF1667"/>
    <property type="match status" value="1"/>
</dbReference>
<organism evidence="1 2">
    <name type="scientific">Clostridium isatidis</name>
    <dbReference type="NCBI Taxonomy" id="182773"/>
    <lineage>
        <taxon>Bacteria</taxon>
        <taxon>Bacillati</taxon>
        <taxon>Bacillota</taxon>
        <taxon>Clostridia</taxon>
        <taxon>Eubacteriales</taxon>
        <taxon>Clostridiaceae</taxon>
        <taxon>Clostridium</taxon>
    </lineage>
</organism>
<dbReference type="OrthoDB" id="1916594at2"/>
<dbReference type="Gene3D" id="3.10.530.10">
    <property type="entry name" value="CPE0013-like"/>
    <property type="match status" value="1"/>
</dbReference>
<gene>
    <name evidence="1" type="ORF">BEN51_00115</name>
</gene>
<evidence type="ECO:0000313" key="2">
    <source>
        <dbReference type="Proteomes" id="UP000264883"/>
    </source>
</evidence>
<evidence type="ECO:0000313" key="1">
    <source>
        <dbReference type="EMBL" id="ASW41971.1"/>
    </source>
</evidence>
<reference evidence="1 2" key="1">
    <citation type="submission" date="2016-08" db="EMBL/GenBank/DDBJ databases">
        <title>Complete Genome Sequence Of The Indigo Reducing Clostridium isatidis DSM15098.</title>
        <authorList>
            <person name="Little G.T."/>
            <person name="Minton N.P."/>
        </authorList>
    </citation>
    <scope>NUCLEOTIDE SEQUENCE [LARGE SCALE GENOMIC DNA]</scope>
    <source>
        <strain evidence="1 2">DSM 15098</strain>
    </source>
</reference>
<dbReference type="PANTHER" id="PTHR39450">
    <property type="entry name" value="MOLYBDOPTERIN OXIDOREDUCTASE, 4FE-4S CLUSTER-BINDING SUBUNIT"/>
    <property type="match status" value="1"/>
</dbReference>
<dbReference type="InterPro" id="IPR036593">
    <property type="entry name" value="CPE0013-like_sf"/>
</dbReference>
<dbReference type="KEGG" id="cia:BEN51_00115"/>
<dbReference type="AlphaFoldDB" id="A0A343J8W3"/>
<dbReference type="InterPro" id="IPR012460">
    <property type="entry name" value="DUF1667"/>
</dbReference>
<sequence length="81" mass="9207">MFNNSNKKDIFTSIVRVKGSQNHKVIPVKSTKEVDISLWKEFSKVISRIYVSIPIRVGDIICKNVLNTGIDIICTKDILDE</sequence>
<proteinExistence type="predicted"/>
<dbReference type="PANTHER" id="PTHR39450:SF1">
    <property type="entry name" value="DUF1667 DOMAIN-CONTAINING PROTEIN"/>
    <property type="match status" value="1"/>
</dbReference>
<dbReference type="EMBL" id="CP016786">
    <property type="protein sequence ID" value="ASW41971.1"/>
    <property type="molecule type" value="Genomic_DNA"/>
</dbReference>
<name>A0A343J8W3_9CLOT</name>
<keyword evidence="2" id="KW-1185">Reference proteome</keyword>
<accession>A0A343J8W3</accession>
<protein>
    <recommendedName>
        <fullName evidence="3">Molybdopterin oxidoreductase</fullName>
    </recommendedName>
</protein>